<accession>W3VIR6</accession>
<dbReference type="SUPFAM" id="SSF51197">
    <property type="entry name" value="Clavaminate synthase-like"/>
    <property type="match status" value="1"/>
</dbReference>
<dbReference type="Gene3D" id="2.60.120.650">
    <property type="entry name" value="Cupin"/>
    <property type="match status" value="1"/>
</dbReference>
<reference evidence="2 3" key="1">
    <citation type="journal article" date="2014" name="Genome Announc.">
        <title>Genome sequence of the basidiomycetous fungus Pseudozyma aphidis DSM70725, an efficient producer of biosurfactant mannosylerythritol lipids.</title>
        <authorList>
            <person name="Lorenz S."/>
            <person name="Guenther M."/>
            <person name="Grumaz C."/>
            <person name="Rupp S."/>
            <person name="Zibek S."/>
            <person name="Sohn K."/>
        </authorList>
    </citation>
    <scope>NUCLEOTIDE SEQUENCE [LARGE SCALE GENOMIC DNA]</scope>
    <source>
        <strain evidence="3">ATCC 32657 / CBS 517.83 / DSM 70725 / JCM 10318 / NBRC 10182 / NRRL Y-7954 / St-0401</strain>
    </source>
</reference>
<comment type="caution">
    <text evidence="2">The sequence shown here is derived from an EMBL/GenBank/DDBJ whole genome shotgun (WGS) entry which is preliminary data.</text>
</comment>
<evidence type="ECO:0000313" key="2">
    <source>
        <dbReference type="EMBL" id="ETS60636.1"/>
    </source>
</evidence>
<evidence type="ECO:0000313" key="3">
    <source>
        <dbReference type="Proteomes" id="UP000019462"/>
    </source>
</evidence>
<dbReference type="PROSITE" id="PS51184">
    <property type="entry name" value="JMJC"/>
    <property type="match status" value="1"/>
</dbReference>
<dbReference type="Proteomes" id="UP000019462">
    <property type="component" value="Unassembled WGS sequence"/>
</dbReference>
<dbReference type="InterPro" id="IPR003347">
    <property type="entry name" value="JmjC_dom"/>
</dbReference>
<dbReference type="AlphaFoldDB" id="W3VIR6"/>
<dbReference type="OrthoDB" id="2556251at2759"/>
<protein>
    <recommendedName>
        <fullName evidence="1">JmjC domain-containing protein</fullName>
    </recommendedName>
</protein>
<sequence length="334" mass="37354">MAHLSFELPARSNSLLRDWVVNAYGTPNFENGLTIIKWAESKRDKVTGVFVPEPPFEHNGLDRIFTNRPQFRHAIAELLGNRDVLNIFGANFLLRDPDKSLLDFLDAAFKPAVREYDRTHEPLMAVVTTPGAVDGGLKDCLPKEPSFNMFRRIRCLSPHVSFSTASDVFVNTSGTFSPMHIDIGMTSGFSTMIDGAKLFVLYGCNDHNRRIMQRCHLHPVDWSGALRLMRELTEPRLVYLKPGDTIYVGAGQPHFVLSPKPGALVTLNCANPSISEWDNTLKGYDSLITGICNYLSVQGLSQLEVGGRCLRQEAGGRTHEGPRDLQAAWWHKVF</sequence>
<evidence type="ECO:0000259" key="1">
    <source>
        <dbReference type="PROSITE" id="PS51184"/>
    </source>
</evidence>
<organism evidence="2 3">
    <name type="scientific">Moesziomyces aphidis</name>
    <name type="common">Pseudozyma aphidis</name>
    <dbReference type="NCBI Taxonomy" id="84754"/>
    <lineage>
        <taxon>Eukaryota</taxon>
        <taxon>Fungi</taxon>
        <taxon>Dikarya</taxon>
        <taxon>Basidiomycota</taxon>
        <taxon>Ustilaginomycotina</taxon>
        <taxon>Ustilaginomycetes</taxon>
        <taxon>Ustilaginales</taxon>
        <taxon>Ustilaginaceae</taxon>
        <taxon>Moesziomyces</taxon>
    </lineage>
</organism>
<name>W3VIR6_MOEAP</name>
<dbReference type="HOGENOM" id="CLU_831890_0_0_1"/>
<proteinExistence type="predicted"/>
<feature type="domain" description="JmjC" evidence="1">
    <location>
        <begin position="133"/>
        <end position="286"/>
    </location>
</feature>
<gene>
    <name evidence="2" type="ORF">PaG_05290</name>
</gene>
<keyword evidence="3" id="KW-1185">Reference proteome</keyword>
<dbReference type="EMBL" id="AWNI01000032">
    <property type="protein sequence ID" value="ETS60636.1"/>
    <property type="molecule type" value="Genomic_DNA"/>
</dbReference>